<dbReference type="InterPro" id="IPR039374">
    <property type="entry name" value="SIP_fam"/>
</dbReference>
<accession>A0A366JBL1</accession>
<dbReference type="CDD" id="cd06193">
    <property type="entry name" value="siderophore_interacting"/>
    <property type="match status" value="1"/>
</dbReference>
<dbReference type="PANTHER" id="PTHR30157:SF0">
    <property type="entry name" value="NADPH-DEPENDENT FERRIC-CHELATE REDUCTASE"/>
    <property type="match status" value="1"/>
</dbReference>
<organism evidence="2 3">
    <name type="scientific">Marinomonas rhizomae</name>
    <dbReference type="NCBI Taxonomy" id="491948"/>
    <lineage>
        <taxon>Bacteria</taxon>
        <taxon>Pseudomonadati</taxon>
        <taxon>Pseudomonadota</taxon>
        <taxon>Gammaproteobacteria</taxon>
        <taxon>Oceanospirillales</taxon>
        <taxon>Oceanospirillaceae</taxon>
        <taxon>Marinomonas</taxon>
    </lineage>
</organism>
<dbReference type="Gene3D" id="2.40.30.10">
    <property type="entry name" value="Translation factors"/>
    <property type="match status" value="1"/>
</dbReference>
<evidence type="ECO:0000259" key="1">
    <source>
        <dbReference type="Pfam" id="PF04954"/>
    </source>
</evidence>
<dbReference type="RefSeq" id="WP_113916336.1">
    <property type="nucleotide sequence ID" value="NZ_QNSE01000005.1"/>
</dbReference>
<dbReference type="EMBL" id="QNSE01000005">
    <property type="protein sequence ID" value="RBP83810.1"/>
    <property type="molecule type" value="Genomic_DNA"/>
</dbReference>
<dbReference type="Pfam" id="PF04954">
    <property type="entry name" value="SIP"/>
    <property type="match status" value="1"/>
</dbReference>
<dbReference type="Proteomes" id="UP000252792">
    <property type="component" value="Unassembled WGS sequence"/>
</dbReference>
<sequence length="385" mass="43751">MESRSPIQDPDHKLDILEHVNQDHSEEVLAIAESHLVGSFKIVSAKIVDLFEEGVLIQAHTLEAKPSENSTSENQQDIFAPFVINGSLEDKILYLAYAAIVKQGRDFSGTGKRYFEVINTQNITQNITRLTLQSSTPLPDYYPGHAFAFVLKSLQKRPELATSPQAKKSWQKNLFDRAFIWLMKHLSNKHRQKLLMSANKDVRLYTLRKAWQSEGSDFIDQAHVDIFTHGNTPGSQWTKSLRKGDIVSSRSEATDKHPHLHQGQTLLIADETAYPALAGILDQWQNPIAPYIILLSENETEQAYFSHTDFPHDAQVERIVCPAQQQGESVLSALDKITNIDAVWAAFESDSAKQVRHFLRNERQVMGRNNHTKAYWRLQSKRGKT</sequence>
<name>A0A366JBL1_9GAMM</name>
<dbReference type="OrthoDB" id="9814826at2"/>
<dbReference type="InterPro" id="IPR007037">
    <property type="entry name" value="SIP_rossman_dom"/>
</dbReference>
<reference evidence="2 3" key="1">
    <citation type="submission" date="2018-06" db="EMBL/GenBank/DDBJ databases">
        <title>Genomic Encyclopedia of Type Strains, Phase III (KMG-III): the genomes of soil and plant-associated and newly described type strains.</title>
        <authorList>
            <person name="Whitman W."/>
        </authorList>
    </citation>
    <scope>NUCLEOTIDE SEQUENCE [LARGE SCALE GENOMIC DNA]</scope>
    <source>
        <strain evidence="2 3">CECT 7377</strain>
    </source>
</reference>
<comment type="caution">
    <text evidence="2">The sequence shown here is derived from an EMBL/GenBank/DDBJ whole genome shotgun (WGS) entry which is preliminary data.</text>
</comment>
<dbReference type="PANTHER" id="PTHR30157">
    <property type="entry name" value="FERRIC REDUCTASE, NADPH-DEPENDENT"/>
    <property type="match status" value="1"/>
</dbReference>
<dbReference type="InterPro" id="IPR039261">
    <property type="entry name" value="FNR_nucleotide-bd"/>
</dbReference>
<feature type="domain" description="SIP-like Rossmann fold" evidence="1">
    <location>
        <begin position="264"/>
        <end position="378"/>
    </location>
</feature>
<keyword evidence="3" id="KW-1185">Reference proteome</keyword>
<evidence type="ECO:0000313" key="3">
    <source>
        <dbReference type="Proteomes" id="UP000252792"/>
    </source>
</evidence>
<dbReference type="AlphaFoldDB" id="A0A366JBL1"/>
<dbReference type="Gene3D" id="3.40.50.80">
    <property type="entry name" value="Nucleotide-binding domain of ferredoxin-NADP reductase (FNR) module"/>
    <property type="match status" value="1"/>
</dbReference>
<gene>
    <name evidence="2" type="ORF">DFP80_105130</name>
</gene>
<protein>
    <submittedName>
        <fullName evidence="2">NADPH-dependent ferric siderophore reductase</fullName>
    </submittedName>
</protein>
<proteinExistence type="predicted"/>
<evidence type="ECO:0000313" key="2">
    <source>
        <dbReference type="EMBL" id="RBP83810.1"/>
    </source>
</evidence>